<dbReference type="eggNOG" id="COG2814">
    <property type="taxonomic scope" value="Bacteria"/>
</dbReference>
<sequence length="418" mass="45863">MKNPLRNFWLYAMGRLVSLIGSGIQSLALSLYVLDLTGSGTMMGTFLVMSMIPRVVFAPIAGVIGDRFNRKAIMVYMDFARGVLIFLLAFMAYRGTLSLSIIYISQLIMSIMDTFFDPATSAMLPDIVPEENLTRANSILGAINSISYIVGPAMGGVLYPLGIGIVFIINAASFIVSGISEIFIHYRQTTEKKKMSAGQFFEDLKGGFAFLKERSDISTVMLFAMITNFLLTPVLVIAIPYFVRTVMGFSSQQFGIFRSSGVVGSLIGNLLIASFLSKSKPGKLFDIGLFGQIITFFIINILMFPWGAKFFGGATWLYLGTLAIVFMSTGMLNAFVNTPLSVFFQKTIPTDVRSRVFSVLSVMSQLIVPLGTALYGFLVDHMPVHYLVLIALIMTVIATIPFLMAGKLNILRKETSCA</sequence>
<evidence type="ECO:0000313" key="9">
    <source>
        <dbReference type="EMBL" id="ACR79224.1"/>
    </source>
</evidence>
<dbReference type="CDD" id="cd06173">
    <property type="entry name" value="MFS_MefA_like"/>
    <property type="match status" value="1"/>
</dbReference>
<feature type="transmembrane region" description="Helical" evidence="7">
    <location>
        <begin position="384"/>
        <end position="404"/>
    </location>
</feature>
<keyword evidence="4 7" id="KW-0812">Transmembrane</keyword>
<dbReference type="RefSeq" id="WP_012745011.1">
    <property type="nucleotide sequence ID" value="NC_012785.1"/>
</dbReference>
<dbReference type="STRING" id="521045.Kole_0502"/>
<dbReference type="AlphaFoldDB" id="C5CEH8"/>
<evidence type="ECO:0000256" key="6">
    <source>
        <dbReference type="ARBA" id="ARBA00023136"/>
    </source>
</evidence>
<protein>
    <submittedName>
        <fullName evidence="9">Major facilitator superfamily MFS_1</fullName>
    </submittedName>
</protein>
<feature type="transmembrane region" description="Helical" evidence="7">
    <location>
        <begin position="356"/>
        <end position="378"/>
    </location>
</feature>
<dbReference type="InterPro" id="IPR036259">
    <property type="entry name" value="MFS_trans_sf"/>
</dbReference>
<dbReference type="GO" id="GO:0005886">
    <property type="term" value="C:plasma membrane"/>
    <property type="evidence" value="ECO:0007669"/>
    <property type="project" value="UniProtKB-SubCell"/>
</dbReference>
<reference evidence="9 10" key="1">
    <citation type="submission" date="2009-06" db="EMBL/GenBank/DDBJ databases">
        <title>Complete sequence of Thermotogales bacterium TBF 19.5.1.</title>
        <authorList>
            <consortium name="US DOE Joint Genome Institute"/>
            <person name="Lucas S."/>
            <person name="Copeland A."/>
            <person name="Lapidus A."/>
            <person name="Glavina del Rio T."/>
            <person name="Tice H."/>
            <person name="Bruce D."/>
            <person name="Goodwin L."/>
            <person name="Pitluck S."/>
            <person name="Chertkov O."/>
            <person name="Brettin T."/>
            <person name="Detter J.C."/>
            <person name="Han C."/>
            <person name="Schmutz J."/>
            <person name="Larimer F."/>
            <person name="Land M."/>
            <person name="Hauser L."/>
            <person name="Kyrpides N."/>
            <person name="Ovchinnikova G."/>
            <person name="Noll K."/>
        </authorList>
    </citation>
    <scope>NUCLEOTIDE SEQUENCE [LARGE SCALE GENOMIC DNA]</scope>
    <source>
        <strain evidence="10">ATCC BAA-1733 / DSM 21960 / TBF 19.5.1</strain>
    </source>
</reference>
<keyword evidence="10" id="KW-1185">Reference proteome</keyword>
<feature type="transmembrane region" description="Helical" evidence="7">
    <location>
        <begin position="255"/>
        <end position="277"/>
    </location>
</feature>
<proteinExistence type="predicted"/>
<dbReference type="PANTHER" id="PTHR43266">
    <property type="entry name" value="MACROLIDE-EFFLUX PROTEIN"/>
    <property type="match status" value="1"/>
</dbReference>
<evidence type="ECO:0000313" key="10">
    <source>
        <dbReference type="Proteomes" id="UP000002382"/>
    </source>
</evidence>
<keyword evidence="6 7" id="KW-0472">Membrane</keyword>
<evidence type="ECO:0000256" key="7">
    <source>
        <dbReference type="SAM" id="Phobius"/>
    </source>
</evidence>
<dbReference type="PANTHER" id="PTHR43266:SF9">
    <property type="entry name" value="PERMEASE, MAJOR FACILITATOR SUPERFAMILY-RELATED"/>
    <property type="match status" value="1"/>
</dbReference>
<comment type="subcellular location">
    <subcellularLocation>
        <location evidence="1">Cell membrane</location>
        <topology evidence="1">Multi-pass membrane protein</topology>
    </subcellularLocation>
</comment>
<keyword evidence="3" id="KW-1003">Cell membrane</keyword>
<keyword evidence="2" id="KW-0813">Transport</keyword>
<feature type="transmembrane region" description="Helical" evidence="7">
    <location>
        <begin position="165"/>
        <end position="186"/>
    </location>
</feature>
<evidence type="ECO:0000256" key="4">
    <source>
        <dbReference type="ARBA" id="ARBA00022692"/>
    </source>
</evidence>
<dbReference type="PRINTS" id="PR01988">
    <property type="entry name" value="EXPORTERBACE"/>
</dbReference>
<dbReference type="InterPro" id="IPR022324">
    <property type="entry name" value="Bacilysin_exporter_BacE_put"/>
</dbReference>
<feature type="transmembrane region" description="Helical" evidence="7">
    <location>
        <begin position="316"/>
        <end position="336"/>
    </location>
</feature>
<dbReference type="Pfam" id="PF07690">
    <property type="entry name" value="MFS_1"/>
    <property type="match status" value="1"/>
</dbReference>
<dbReference type="EMBL" id="CP001634">
    <property type="protein sequence ID" value="ACR79224.1"/>
    <property type="molecule type" value="Genomic_DNA"/>
</dbReference>
<organism evidence="9 10">
    <name type="scientific">Kosmotoga olearia (strain ATCC BAA-1733 / DSM 21960 / TBF 19.5.1)</name>
    <dbReference type="NCBI Taxonomy" id="521045"/>
    <lineage>
        <taxon>Bacteria</taxon>
        <taxon>Thermotogati</taxon>
        <taxon>Thermotogota</taxon>
        <taxon>Thermotogae</taxon>
        <taxon>Kosmotogales</taxon>
        <taxon>Kosmotogaceae</taxon>
        <taxon>Kosmotoga</taxon>
    </lineage>
</organism>
<evidence type="ECO:0000256" key="3">
    <source>
        <dbReference type="ARBA" id="ARBA00022475"/>
    </source>
</evidence>
<reference evidence="9 10" key="2">
    <citation type="journal article" date="2011" name="J. Bacteriol.">
        <title>Genome Sequence of Kosmotoga olearia Strain TBF 19.5.1, a Thermophilic Bacterium with a Wide Growth Temperature Range, Isolated from the Troll B Oil Platform in the North Sea.</title>
        <authorList>
            <person name="Swithers K.S."/>
            <person name="Dipippo J.L."/>
            <person name="Bruce D.C."/>
            <person name="Detter C."/>
            <person name="Tapia R."/>
            <person name="Han S."/>
            <person name="Goodwin L.A."/>
            <person name="Han J."/>
            <person name="Woyke T."/>
            <person name="Pitluck S."/>
            <person name="Pennacchio L."/>
            <person name="Nolan M."/>
            <person name="Mikhailova N."/>
            <person name="Land M.L."/>
            <person name="Nesbo C.L."/>
            <person name="Gogarten J.P."/>
            <person name="Noll K.M."/>
        </authorList>
    </citation>
    <scope>NUCLEOTIDE SEQUENCE [LARGE SCALE GENOMIC DNA]</scope>
    <source>
        <strain evidence="10">ATCC BAA-1733 / DSM 21960 / TBF 19.5.1</strain>
    </source>
</reference>
<evidence type="ECO:0000256" key="1">
    <source>
        <dbReference type="ARBA" id="ARBA00004651"/>
    </source>
</evidence>
<feature type="transmembrane region" description="Helical" evidence="7">
    <location>
        <begin position="284"/>
        <end position="304"/>
    </location>
</feature>
<dbReference type="InterPro" id="IPR011701">
    <property type="entry name" value="MFS"/>
</dbReference>
<dbReference type="Gene3D" id="1.20.1250.20">
    <property type="entry name" value="MFS general substrate transporter like domains"/>
    <property type="match status" value="1"/>
</dbReference>
<dbReference type="SUPFAM" id="SSF103473">
    <property type="entry name" value="MFS general substrate transporter"/>
    <property type="match status" value="1"/>
</dbReference>
<feature type="domain" description="Major facilitator superfamily (MFS) profile" evidence="8">
    <location>
        <begin position="7"/>
        <end position="409"/>
    </location>
</feature>
<dbReference type="PROSITE" id="PS50850">
    <property type="entry name" value="MFS"/>
    <property type="match status" value="1"/>
</dbReference>
<dbReference type="Proteomes" id="UP000002382">
    <property type="component" value="Chromosome"/>
</dbReference>
<dbReference type="HOGENOM" id="CLU_034180_16_3_0"/>
<evidence type="ECO:0000256" key="2">
    <source>
        <dbReference type="ARBA" id="ARBA00022448"/>
    </source>
</evidence>
<dbReference type="InterPro" id="IPR020846">
    <property type="entry name" value="MFS_dom"/>
</dbReference>
<feature type="transmembrane region" description="Helical" evidence="7">
    <location>
        <begin position="12"/>
        <end position="34"/>
    </location>
</feature>
<gene>
    <name evidence="9" type="ordered locus">Kole_0502</name>
</gene>
<dbReference type="GO" id="GO:0022857">
    <property type="term" value="F:transmembrane transporter activity"/>
    <property type="evidence" value="ECO:0007669"/>
    <property type="project" value="InterPro"/>
</dbReference>
<dbReference type="OrthoDB" id="9763297at2"/>
<feature type="transmembrane region" description="Helical" evidence="7">
    <location>
        <begin position="72"/>
        <end position="93"/>
    </location>
</feature>
<accession>C5CEH8</accession>
<evidence type="ECO:0000256" key="5">
    <source>
        <dbReference type="ARBA" id="ARBA00022989"/>
    </source>
</evidence>
<dbReference type="KEGG" id="kol:Kole_0502"/>
<evidence type="ECO:0000259" key="8">
    <source>
        <dbReference type="PROSITE" id="PS50850"/>
    </source>
</evidence>
<feature type="transmembrane region" description="Helical" evidence="7">
    <location>
        <begin position="220"/>
        <end position="243"/>
    </location>
</feature>
<name>C5CEH8_KOSOT</name>
<keyword evidence="5 7" id="KW-1133">Transmembrane helix</keyword>
<feature type="transmembrane region" description="Helical" evidence="7">
    <location>
        <begin position="46"/>
        <end position="65"/>
    </location>
</feature>